<reference evidence="1" key="2">
    <citation type="journal article" date="2014" name="ISME J.">
        <title>Microbial stratification in low pH oxic and suboxic macroscopic growths along an acid mine drainage.</title>
        <authorList>
            <person name="Mendez-Garcia C."/>
            <person name="Mesa V."/>
            <person name="Sprenger R.R."/>
            <person name="Richter M."/>
            <person name="Diez M.S."/>
            <person name="Solano J."/>
            <person name="Bargiela R."/>
            <person name="Golyshina O.V."/>
            <person name="Manteca A."/>
            <person name="Ramos J.L."/>
            <person name="Gallego J.R."/>
            <person name="Llorente I."/>
            <person name="Martins Dos Santos V.A."/>
            <person name="Jensen O.N."/>
            <person name="Pelaez A.I."/>
            <person name="Sanchez J."/>
            <person name="Ferrer M."/>
        </authorList>
    </citation>
    <scope>NUCLEOTIDE SEQUENCE</scope>
</reference>
<accession>T0ZZ57</accession>
<sequence length="190" mass="20718">MHGMLEKDDIIRGLRKLDAKALKAGVVVDLSIYGGAALALAFNIRHATRDVDAVVHSAPDFLRIAAAEVAAEEGWPADWLNDGVKGFTSSKEAMQLMEHFEASPSGGLRIEVPTPEYLFAMKCMAMRPEGLEGSHDISDIKALADHAGIQDVKTALSLVEAFYPSSLIPPKVRFGVEEIMEQVMRGREQE</sequence>
<evidence type="ECO:0000313" key="1">
    <source>
        <dbReference type="EMBL" id="EQD53516.1"/>
    </source>
</evidence>
<dbReference type="EMBL" id="AUZY01006708">
    <property type="protein sequence ID" value="EQD53516.1"/>
    <property type="molecule type" value="Genomic_DNA"/>
</dbReference>
<organism evidence="1">
    <name type="scientific">mine drainage metagenome</name>
    <dbReference type="NCBI Taxonomy" id="410659"/>
    <lineage>
        <taxon>unclassified sequences</taxon>
        <taxon>metagenomes</taxon>
        <taxon>ecological metagenomes</taxon>
    </lineage>
</organism>
<reference evidence="1" key="1">
    <citation type="submission" date="2013-08" db="EMBL/GenBank/DDBJ databases">
        <authorList>
            <person name="Mendez C."/>
            <person name="Richter M."/>
            <person name="Ferrer M."/>
            <person name="Sanchez J."/>
        </authorList>
    </citation>
    <scope>NUCLEOTIDE SEQUENCE</scope>
</reference>
<dbReference type="AlphaFoldDB" id="T0ZZ57"/>
<name>T0ZZ57_9ZZZZ</name>
<protein>
    <submittedName>
        <fullName evidence="1">Uncharacterized protein</fullName>
    </submittedName>
</protein>
<proteinExistence type="predicted"/>
<comment type="caution">
    <text evidence="1">The sequence shown here is derived from an EMBL/GenBank/DDBJ whole genome shotgun (WGS) entry which is preliminary data.</text>
</comment>
<gene>
    <name evidence="1" type="ORF">B1B_10205</name>
</gene>